<dbReference type="Pfam" id="PF21467">
    <property type="entry name" value="BetaGal_gal-bd"/>
    <property type="match status" value="1"/>
</dbReference>
<dbReference type="InterPro" id="IPR001944">
    <property type="entry name" value="Glycoside_Hdrlase_35"/>
</dbReference>
<proteinExistence type="predicted"/>
<gene>
    <name evidence="5" type="ORF">MNOR_LOCUS2378</name>
</gene>
<comment type="caution">
    <text evidence="5">The sequence shown here is derived from an EMBL/GenBank/DDBJ whole genome shotgun (WGS) entry which is preliminary data.</text>
</comment>
<dbReference type="InterPro" id="IPR048913">
    <property type="entry name" value="BetaGal_gal-bd"/>
</dbReference>
<dbReference type="Gene3D" id="2.60.120.260">
    <property type="entry name" value="Galactose-binding domain-like"/>
    <property type="match status" value="2"/>
</dbReference>
<dbReference type="FunFam" id="2.60.120.260:FF:000049">
    <property type="entry name" value="Beta-galactosidase"/>
    <property type="match status" value="1"/>
</dbReference>
<dbReference type="AlphaFoldDB" id="A0AAV2PNJ3"/>
<name>A0AAV2PNJ3_MEGNR</name>
<feature type="domain" description="Beta-galactosidase 1-like first all-beta" evidence="3">
    <location>
        <begin position="158"/>
        <end position="210"/>
    </location>
</feature>
<dbReference type="GO" id="GO:0004553">
    <property type="term" value="F:hydrolase activity, hydrolyzing O-glycosyl compounds"/>
    <property type="evidence" value="ECO:0007669"/>
    <property type="project" value="InterPro"/>
</dbReference>
<evidence type="ECO:0000256" key="1">
    <source>
        <dbReference type="ARBA" id="ARBA00022801"/>
    </source>
</evidence>
<organism evidence="5 6">
    <name type="scientific">Meganyctiphanes norvegica</name>
    <name type="common">Northern krill</name>
    <name type="synonym">Thysanopoda norvegica</name>
    <dbReference type="NCBI Taxonomy" id="48144"/>
    <lineage>
        <taxon>Eukaryota</taxon>
        <taxon>Metazoa</taxon>
        <taxon>Ecdysozoa</taxon>
        <taxon>Arthropoda</taxon>
        <taxon>Crustacea</taxon>
        <taxon>Multicrustacea</taxon>
        <taxon>Malacostraca</taxon>
        <taxon>Eumalacostraca</taxon>
        <taxon>Eucarida</taxon>
        <taxon>Euphausiacea</taxon>
        <taxon>Euphausiidae</taxon>
        <taxon>Meganyctiphanes</taxon>
    </lineage>
</organism>
<evidence type="ECO:0000259" key="3">
    <source>
        <dbReference type="Pfam" id="PF21317"/>
    </source>
</evidence>
<evidence type="ECO:0000313" key="5">
    <source>
        <dbReference type="EMBL" id="CAL4062079.1"/>
    </source>
</evidence>
<dbReference type="InterPro" id="IPR048912">
    <property type="entry name" value="BetaGal1-like_ABD1"/>
</dbReference>
<dbReference type="SUPFAM" id="SSF49785">
    <property type="entry name" value="Galactose-binding domain-like"/>
    <property type="match status" value="1"/>
</dbReference>
<dbReference type="Proteomes" id="UP001497623">
    <property type="component" value="Unassembled WGS sequence"/>
</dbReference>
<feature type="domain" description="Beta-galactosidase galactose-binding" evidence="4">
    <location>
        <begin position="232"/>
        <end position="291"/>
    </location>
</feature>
<evidence type="ECO:0000313" key="6">
    <source>
        <dbReference type="Proteomes" id="UP001497623"/>
    </source>
</evidence>
<sequence length="314" mass="34643">DYDAPLSEAGDYTTKYNTARDLVQKYNPLTGIVTNPDAPEIREKTAYPSVSIIEAIDFSSILSSIKDSFKNSSGPISMEDLPCNDGNGQSYGYLSYCTKLPRKAGNYSLKIKGHIRDMAQIIVDGSVITQPYNKDGDGDKAAGFWGARDAEFLLPKSSNEAEGDLVIIVENMGRVNYGQPHNFKQSKGLVEGPILLDEAPITNWTMIPLEFKKSFITSLTDWNSYAGSLTTPGLYRGTLNVTAEPLDTFVDMSSWNKGVVFINGFNLGRYWSEGPQKTMYLAAPLLNQGENEIIIYEQYEAADAILFTDAPIFT</sequence>
<dbReference type="EMBL" id="CAXKWB010000719">
    <property type="protein sequence ID" value="CAL4062079.1"/>
    <property type="molecule type" value="Genomic_DNA"/>
</dbReference>
<feature type="non-terminal residue" evidence="5">
    <location>
        <position position="1"/>
    </location>
</feature>
<dbReference type="GO" id="GO:0005975">
    <property type="term" value="P:carbohydrate metabolic process"/>
    <property type="evidence" value="ECO:0007669"/>
    <property type="project" value="InterPro"/>
</dbReference>
<keyword evidence="2" id="KW-0326">Glycosidase</keyword>
<dbReference type="PANTHER" id="PTHR23421">
    <property type="entry name" value="BETA-GALACTOSIDASE RELATED"/>
    <property type="match status" value="1"/>
</dbReference>
<keyword evidence="1" id="KW-0378">Hydrolase</keyword>
<keyword evidence="6" id="KW-1185">Reference proteome</keyword>
<evidence type="ECO:0000259" key="4">
    <source>
        <dbReference type="Pfam" id="PF21467"/>
    </source>
</evidence>
<reference evidence="5 6" key="1">
    <citation type="submission" date="2024-05" db="EMBL/GenBank/DDBJ databases">
        <authorList>
            <person name="Wallberg A."/>
        </authorList>
    </citation>
    <scope>NUCLEOTIDE SEQUENCE [LARGE SCALE GENOMIC DNA]</scope>
</reference>
<dbReference type="Pfam" id="PF21317">
    <property type="entry name" value="BetaGal_ABD_1"/>
    <property type="match status" value="1"/>
</dbReference>
<evidence type="ECO:0008006" key="7">
    <source>
        <dbReference type="Google" id="ProtNLM"/>
    </source>
</evidence>
<protein>
    <recommendedName>
        <fullName evidence="7">Beta-galactosidase</fullName>
    </recommendedName>
</protein>
<dbReference type="InterPro" id="IPR008979">
    <property type="entry name" value="Galactose-bd-like_sf"/>
</dbReference>
<accession>A0AAV2PNJ3</accession>
<evidence type="ECO:0000256" key="2">
    <source>
        <dbReference type="ARBA" id="ARBA00023295"/>
    </source>
</evidence>